<dbReference type="OrthoDB" id="9906618at2759"/>
<protein>
    <recommendedName>
        <fullName evidence="2">Integrase zinc-binding domain-containing protein</fullName>
    </recommendedName>
</protein>
<dbReference type="GO" id="GO:0003676">
    <property type="term" value="F:nucleic acid binding"/>
    <property type="evidence" value="ECO:0007669"/>
    <property type="project" value="InterPro"/>
</dbReference>
<sequence>MESGIQYLRELGMWEMIYYDLNNAQLPTDPDEGQCARPMWRKFVRRAPSSYANSLAVMEWKGKERSTVNEVAAQLRQYEESISSPLVSAVKKLSGKVILEENMSFSPPVEASISAVRSRCFSTQEREHREDTPRGTLWFCLRDHRKDMRKWDGQPTSILQAWVQELQGRPTTKRDLSRKSATPVSSGQFPRQSRRPDLTSNPLEGTSKSFLQEWKQSNWQRRGKPIWAAELWQDIAAWVENLVVKVHHVDAHVPSRATEEHQNNQQVDRAAKTEVAEVDLDWQHKGELFIARWAHDSSGHQGRDATYRWAHDRGVVLTMDTIAQVIHECETCAAIKQAKRLKPLWYGGRWLKQIQGGLAD</sequence>
<dbReference type="Pfam" id="PF17921">
    <property type="entry name" value="Integrase_H2C2"/>
    <property type="match status" value="1"/>
</dbReference>
<reference evidence="4" key="2">
    <citation type="submission" date="2017-12" db="EMBL/GenBank/DDBJ databases">
        <title>Genome sequence of the Bar-tailed Godwit (Limosa lapponica baueri).</title>
        <authorList>
            <person name="Lima N.C.B."/>
            <person name="Parody-Merino A.M."/>
            <person name="Battley P.F."/>
            <person name="Fidler A.E."/>
            <person name="Prosdocimi F."/>
        </authorList>
    </citation>
    <scope>NUCLEOTIDE SEQUENCE [LARGE SCALE GENOMIC DNA]</scope>
</reference>
<dbReference type="EMBL" id="KZ505891">
    <property type="protein sequence ID" value="PKU43546.1"/>
    <property type="molecule type" value="Genomic_DNA"/>
</dbReference>
<organism evidence="3 4">
    <name type="scientific">Limosa lapponica baueri</name>
    <dbReference type="NCBI Taxonomy" id="1758121"/>
    <lineage>
        <taxon>Eukaryota</taxon>
        <taxon>Metazoa</taxon>
        <taxon>Chordata</taxon>
        <taxon>Craniata</taxon>
        <taxon>Vertebrata</taxon>
        <taxon>Euteleostomi</taxon>
        <taxon>Archelosauria</taxon>
        <taxon>Archosauria</taxon>
        <taxon>Dinosauria</taxon>
        <taxon>Saurischia</taxon>
        <taxon>Theropoda</taxon>
        <taxon>Coelurosauria</taxon>
        <taxon>Aves</taxon>
        <taxon>Neognathae</taxon>
        <taxon>Neoaves</taxon>
        <taxon>Charadriiformes</taxon>
        <taxon>Scolopacidae</taxon>
        <taxon>Limosa</taxon>
    </lineage>
</organism>
<accession>A0A2I0UBW0</accession>
<gene>
    <name evidence="3" type="ORF">llap_6150</name>
</gene>
<proteinExistence type="predicted"/>
<dbReference type="Proteomes" id="UP000233556">
    <property type="component" value="Unassembled WGS sequence"/>
</dbReference>
<feature type="compositionally biased region" description="Polar residues" evidence="1">
    <location>
        <begin position="179"/>
        <end position="191"/>
    </location>
</feature>
<dbReference type="SUPFAM" id="SSF53098">
    <property type="entry name" value="Ribonuclease H-like"/>
    <property type="match status" value="1"/>
</dbReference>
<name>A0A2I0UBW0_LIMLA</name>
<evidence type="ECO:0000259" key="2">
    <source>
        <dbReference type="Pfam" id="PF17921"/>
    </source>
</evidence>
<dbReference type="InterPro" id="IPR036397">
    <property type="entry name" value="RNaseH_sf"/>
</dbReference>
<dbReference type="InterPro" id="IPR012337">
    <property type="entry name" value="RNaseH-like_sf"/>
</dbReference>
<reference evidence="4" key="1">
    <citation type="submission" date="2017-11" db="EMBL/GenBank/DDBJ databases">
        <authorList>
            <person name="Lima N.C."/>
            <person name="Parody-Merino A.M."/>
            <person name="Battley P.F."/>
            <person name="Fidler A.E."/>
            <person name="Prosdocimi F."/>
        </authorList>
    </citation>
    <scope>NUCLEOTIDE SEQUENCE [LARGE SCALE GENOMIC DNA]</scope>
</reference>
<evidence type="ECO:0000313" key="3">
    <source>
        <dbReference type="EMBL" id="PKU43546.1"/>
    </source>
</evidence>
<feature type="region of interest" description="Disordered" evidence="1">
    <location>
        <begin position="169"/>
        <end position="206"/>
    </location>
</feature>
<feature type="domain" description="Integrase zinc-binding" evidence="2">
    <location>
        <begin position="291"/>
        <end position="336"/>
    </location>
</feature>
<evidence type="ECO:0000256" key="1">
    <source>
        <dbReference type="SAM" id="MobiDB-lite"/>
    </source>
</evidence>
<dbReference type="Gene3D" id="3.30.420.10">
    <property type="entry name" value="Ribonuclease H-like superfamily/Ribonuclease H"/>
    <property type="match status" value="1"/>
</dbReference>
<dbReference type="InterPro" id="IPR041588">
    <property type="entry name" value="Integrase_H2C2"/>
</dbReference>
<evidence type="ECO:0000313" key="4">
    <source>
        <dbReference type="Proteomes" id="UP000233556"/>
    </source>
</evidence>
<keyword evidence="4" id="KW-1185">Reference proteome</keyword>
<dbReference type="AlphaFoldDB" id="A0A2I0UBW0"/>